<evidence type="ECO:0000313" key="2">
    <source>
        <dbReference type="Proteomes" id="UP001219518"/>
    </source>
</evidence>
<gene>
    <name evidence="1" type="ORF">KUF71_010789</name>
</gene>
<comment type="caution">
    <text evidence="1">The sequence shown here is derived from an EMBL/GenBank/DDBJ whole genome shotgun (WGS) entry which is preliminary data.</text>
</comment>
<protein>
    <submittedName>
        <fullName evidence="1">Nuclease</fullName>
    </submittedName>
</protein>
<accession>A0AAE1HHT0</accession>
<organism evidence="1 2">
    <name type="scientific">Frankliniella fusca</name>
    <dbReference type="NCBI Taxonomy" id="407009"/>
    <lineage>
        <taxon>Eukaryota</taxon>
        <taxon>Metazoa</taxon>
        <taxon>Ecdysozoa</taxon>
        <taxon>Arthropoda</taxon>
        <taxon>Hexapoda</taxon>
        <taxon>Insecta</taxon>
        <taxon>Pterygota</taxon>
        <taxon>Neoptera</taxon>
        <taxon>Paraneoptera</taxon>
        <taxon>Thysanoptera</taxon>
        <taxon>Terebrantia</taxon>
        <taxon>Thripoidea</taxon>
        <taxon>Thripidae</taxon>
        <taxon>Frankliniella</taxon>
    </lineage>
</organism>
<reference evidence="1" key="1">
    <citation type="submission" date="2021-07" db="EMBL/GenBank/DDBJ databases">
        <authorList>
            <person name="Catto M.A."/>
            <person name="Jacobson A."/>
            <person name="Kennedy G."/>
            <person name="Labadie P."/>
            <person name="Hunt B.G."/>
            <person name="Srinivasan R."/>
        </authorList>
    </citation>
    <scope>NUCLEOTIDE SEQUENCE</scope>
    <source>
        <strain evidence="1">PL_HMW_Pooled</strain>
        <tissue evidence="1">Head</tissue>
    </source>
</reference>
<dbReference type="Proteomes" id="UP001219518">
    <property type="component" value="Unassembled WGS sequence"/>
</dbReference>
<evidence type="ECO:0000313" key="1">
    <source>
        <dbReference type="EMBL" id="KAK3921617.1"/>
    </source>
</evidence>
<name>A0AAE1HHT0_9NEOP</name>
<dbReference type="EMBL" id="JAHWGI010001040">
    <property type="protein sequence ID" value="KAK3921617.1"/>
    <property type="molecule type" value="Genomic_DNA"/>
</dbReference>
<proteinExistence type="predicted"/>
<keyword evidence="2" id="KW-1185">Reference proteome</keyword>
<sequence>MDFDYFNGRARHVVAEHNRRVRYQVHLRFRLRDAHNPRDISVEAFIELFRMPQDIFLQLLEFIRPYVLPRRSPLAIPLYTKLLCALSFYATGTYQEHNGTNMHHPMSQASVSYCIEEITNALNHPLVFTRFVKFPLTLSCKSSSLVKFT</sequence>
<dbReference type="AlphaFoldDB" id="A0AAE1HHT0"/>
<reference evidence="1" key="2">
    <citation type="journal article" date="2023" name="BMC Genomics">
        <title>Pest status, molecular evolution, and epigenetic factors derived from the genome assembly of Frankliniella fusca, a thysanopteran phytovirus vector.</title>
        <authorList>
            <person name="Catto M.A."/>
            <person name="Labadie P.E."/>
            <person name="Jacobson A.L."/>
            <person name="Kennedy G.G."/>
            <person name="Srinivasan R."/>
            <person name="Hunt B.G."/>
        </authorList>
    </citation>
    <scope>NUCLEOTIDE SEQUENCE</scope>
    <source>
        <strain evidence="1">PL_HMW_Pooled</strain>
    </source>
</reference>